<dbReference type="AlphaFoldDB" id="A0A2U3QHE5"/>
<dbReference type="InterPro" id="IPR001509">
    <property type="entry name" value="Epimerase_deHydtase"/>
</dbReference>
<feature type="domain" description="NAD-dependent epimerase/dehydratase" evidence="2">
    <location>
        <begin position="3"/>
        <end position="219"/>
    </location>
</feature>
<protein>
    <submittedName>
        <fullName evidence="3">NAD-dependent epimerase/dehydratase family protein/3-beta hydroxysteroid dehydrogenase/isomerase family protein</fullName>
    </submittedName>
</protein>
<keyword evidence="3" id="KW-0413">Isomerase</keyword>
<dbReference type="Proteomes" id="UP000245125">
    <property type="component" value="Unassembled WGS sequence"/>
</dbReference>
<evidence type="ECO:0000256" key="1">
    <source>
        <dbReference type="ARBA" id="ARBA00007637"/>
    </source>
</evidence>
<accession>A0A2U3QHE5</accession>
<dbReference type="PANTHER" id="PTHR43000">
    <property type="entry name" value="DTDP-D-GLUCOSE 4,6-DEHYDRATASE-RELATED"/>
    <property type="match status" value="1"/>
</dbReference>
<keyword evidence="4" id="KW-1185">Reference proteome</keyword>
<gene>
    <name evidence="3" type="ORF">NBG4_350011</name>
</gene>
<evidence type="ECO:0000259" key="2">
    <source>
        <dbReference type="Pfam" id="PF01370"/>
    </source>
</evidence>
<dbReference type="InterPro" id="IPR036291">
    <property type="entry name" value="NAD(P)-bd_dom_sf"/>
</dbReference>
<name>A0A2U3QHE5_9BACT</name>
<evidence type="ECO:0000313" key="4">
    <source>
        <dbReference type="Proteomes" id="UP000245125"/>
    </source>
</evidence>
<comment type="similarity">
    <text evidence="1">Belongs to the NAD(P)-dependent epimerase/dehydratase family.</text>
</comment>
<proteinExistence type="inferred from homology"/>
<dbReference type="OrthoDB" id="9804595at2"/>
<dbReference type="Gene3D" id="3.40.50.720">
    <property type="entry name" value="NAD(P)-binding Rossmann-like Domain"/>
    <property type="match status" value="1"/>
</dbReference>
<reference evidence="4" key="1">
    <citation type="submission" date="2018-03" db="EMBL/GenBank/DDBJ databases">
        <authorList>
            <person name="Zecchin S."/>
        </authorList>
    </citation>
    <scope>NUCLEOTIDE SEQUENCE [LARGE SCALE GENOMIC DNA]</scope>
</reference>
<dbReference type="SUPFAM" id="SSF51735">
    <property type="entry name" value="NAD(P)-binding Rossmann-fold domains"/>
    <property type="match status" value="1"/>
</dbReference>
<dbReference type="EMBL" id="OUUY01000081">
    <property type="protein sequence ID" value="SPQ00846.1"/>
    <property type="molecule type" value="Genomic_DNA"/>
</dbReference>
<dbReference type="GO" id="GO:0016853">
    <property type="term" value="F:isomerase activity"/>
    <property type="evidence" value="ECO:0007669"/>
    <property type="project" value="UniProtKB-KW"/>
</dbReference>
<dbReference type="Pfam" id="PF01370">
    <property type="entry name" value="Epimerase"/>
    <property type="match status" value="1"/>
</dbReference>
<evidence type="ECO:0000313" key="3">
    <source>
        <dbReference type="EMBL" id="SPQ00846.1"/>
    </source>
</evidence>
<organism evidence="3 4">
    <name type="scientific">Candidatus Sulfobium mesophilum</name>
    <dbReference type="NCBI Taxonomy" id="2016548"/>
    <lineage>
        <taxon>Bacteria</taxon>
        <taxon>Pseudomonadati</taxon>
        <taxon>Nitrospirota</taxon>
        <taxon>Nitrospiria</taxon>
        <taxon>Nitrospirales</taxon>
        <taxon>Nitrospiraceae</taxon>
        <taxon>Candidatus Sulfobium</taxon>
    </lineage>
</organism>
<sequence>MKALVTGAAGFIGSYLVETLKNRDYEVTCLTRKSSDLKWIEHLDLKYITCDLSDIESHADEIEGFDYIFHLAGVTKALNERDFFHANAECTEKLVRVAAERGAGLRRFVYLSSLAAIGPSRNGKPVREESPALPVSHYGRSKLAGEKAVLVYRGSCPVTIIRPPAVYGPRDTDFYVMFKMIKKGIFPFWGRCLYSLLYVEDLVNGIVLAAESEGAEGKTFFLSDDMVYTNEVIATEISEAVGSKVIKIRVPQSLLPFLAFLGQKIDKKGIINADRMNDFRYANWTCDSGKAKDELGFCPRITLREGVKWTADWYIIHRWL</sequence>